<feature type="domain" description="Sulfatase N-terminal" evidence="4">
    <location>
        <begin position="24"/>
        <end position="453"/>
    </location>
</feature>
<dbReference type="RefSeq" id="WP_090121147.1">
    <property type="nucleotide sequence ID" value="NZ_FNNJ01000002.1"/>
</dbReference>
<dbReference type="OrthoDB" id="1390125at2"/>
<dbReference type="GO" id="GO:0046872">
    <property type="term" value="F:metal ion binding"/>
    <property type="evidence" value="ECO:0007669"/>
    <property type="project" value="UniProtKB-KW"/>
</dbReference>
<accession>A0A1H2WS86</accession>
<keyword evidence="1" id="KW-0479">Metal-binding</keyword>
<dbReference type="PANTHER" id="PTHR45953:SF1">
    <property type="entry name" value="IDURONATE 2-SULFATASE"/>
    <property type="match status" value="1"/>
</dbReference>
<organism evidence="5 6">
    <name type="scientific">Lutibacter oricola</name>
    <dbReference type="NCBI Taxonomy" id="762486"/>
    <lineage>
        <taxon>Bacteria</taxon>
        <taxon>Pseudomonadati</taxon>
        <taxon>Bacteroidota</taxon>
        <taxon>Flavobacteriia</taxon>
        <taxon>Flavobacteriales</taxon>
        <taxon>Flavobacteriaceae</taxon>
        <taxon>Lutibacter</taxon>
    </lineage>
</organism>
<dbReference type="SUPFAM" id="SSF53649">
    <property type="entry name" value="Alkaline phosphatase-like"/>
    <property type="match status" value="1"/>
</dbReference>
<feature type="signal peptide" evidence="3">
    <location>
        <begin position="1"/>
        <end position="18"/>
    </location>
</feature>
<dbReference type="STRING" id="762486.SAMN05444411_102274"/>
<evidence type="ECO:0000256" key="3">
    <source>
        <dbReference type="SAM" id="SignalP"/>
    </source>
</evidence>
<dbReference type="GO" id="GO:0005737">
    <property type="term" value="C:cytoplasm"/>
    <property type="evidence" value="ECO:0007669"/>
    <property type="project" value="TreeGrafter"/>
</dbReference>
<dbReference type="EMBL" id="FNNJ01000002">
    <property type="protein sequence ID" value="SDW83492.1"/>
    <property type="molecule type" value="Genomic_DNA"/>
</dbReference>
<dbReference type="InterPro" id="IPR017850">
    <property type="entry name" value="Alkaline_phosphatase_core_sf"/>
</dbReference>
<name>A0A1H2WS86_9FLAO</name>
<feature type="chain" id="PRO_5011473208" evidence="3">
    <location>
        <begin position="19"/>
        <end position="611"/>
    </location>
</feature>
<dbReference type="PANTHER" id="PTHR45953">
    <property type="entry name" value="IDURONATE 2-SULFATASE"/>
    <property type="match status" value="1"/>
</dbReference>
<dbReference type="InterPro" id="IPR000917">
    <property type="entry name" value="Sulfatase_N"/>
</dbReference>
<gene>
    <name evidence="5" type="ORF">SAMN05444411_102274</name>
</gene>
<evidence type="ECO:0000259" key="4">
    <source>
        <dbReference type="Pfam" id="PF00884"/>
    </source>
</evidence>
<keyword evidence="2" id="KW-0378">Hydrolase</keyword>
<sequence length="611" mass="69948">MKRVLFLFLIGVSFVFTAKSQNQPNILWIVTDDHRADAIESYNEVLTGNKNSALGYVSSPNIDKLVSEGAFFINAYNNSPACGPSRGSMVSGRYTFRNAHYAFEQTHQEPDFVKPTFTQTLQKKGYTTASFGKDGAYIFKWGPGQGFKDAGLYDYKVSFKHDLQKNDVGDFWNQPAYKKGTWKNLGTEERVKTPDGKIVKFLIKKKDGEFSKVDIKTRNEVEKKYEILRSYTRYNKDLIIGGENPMPAGETIDAKIVEEMKLYLENQNKAFKTTWGEDRTGVNPEKPLMINLGFHLPHTPVLPPKEFRDKFKNKKYKIPAFTEKELENMPPQIHRLFKNLNFSKMTTKEKQQAIQDYYAFCAYGDALIGESVEIFKEYCKKNNQEYLIIFTVGDHGWHLGEQGIEAKFGPWDKSTNGAMIMVSSDKTKVPEGLVKNQLIEYVDIAPTILSEAGEDIRSNEYNYLDGYNMMDFVNNNQEKREYIVGEINLVAGARAYIRSRDFAFSMKTRTWAKKRDPNQGIKWALTCPVEEAELVLYDLRKDPDERDNVADKKDYKALASWFRNKLGNIVLGDGRIECDWSKANTYNVSNFAKGAHNGKLDIPRAIIPKIK</sequence>
<protein>
    <submittedName>
        <fullName evidence="5">Sulfatase</fullName>
    </submittedName>
</protein>
<keyword evidence="3" id="KW-0732">Signal</keyword>
<dbReference type="Proteomes" id="UP000199595">
    <property type="component" value="Unassembled WGS sequence"/>
</dbReference>
<evidence type="ECO:0000313" key="5">
    <source>
        <dbReference type="EMBL" id="SDW83492.1"/>
    </source>
</evidence>
<proteinExistence type="predicted"/>
<evidence type="ECO:0000256" key="2">
    <source>
        <dbReference type="ARBA" id="ARBA00022801"/>
    </source>
</evidence>
<dbReference type="CDD" id="cd16153">
    <property type="entry name" value="sulfatase_like"/>
    <property type="match status" value="1"/>
</dbReference>
<evidence type="ECO:0000313" key="6">
    <source>
        <dbReference type="Proteomes" id="UP000199595"/>
    </source>
</evidence>
<dbReference type="GO" id="GO:0008484">
    <property type="term" value="F:sulfuric ester hydrolase activity"/>
    <property type="evidence" value="ECO:0007669"/>
    <property type="project" value="TreeGrafter"/>
</dbReference>
<dbReference type="Pfam" id="PF00884">
    <property type="entry name" value="Sulfatase"/>
    <property type="match status" value="1"/>
</dbReference>
<reference evidence="6" key="1">
    <citation type="submission" date="2016-10" db="EMBL/GenBank/DDBJ databases">
        <authorList>
            <person name="Varghese N."/>
            <person name="Submissions S."/>
        </authorList>
    </citation>
    <scope>NUCLEOTIDE SEQUENCE [LARGE SCALE GENOMIC DNA]</scope>
    <source>
        <strain evidence="6">DSM 24956</strain>
    </source>
</reference>
<dbReference type="AlphaFoldDB" id="A0A1H2WS86"/>
<evidence type="ECO:0000256" key="1">
    <source>
        <dbReference type="ARBA" id="ARBA00022723"/>
    </source>
</evidence>
<dbReference type="Gene3D" id="3.40.720.10">
    <property type="entry name" value="Alkaline Phosphatase, subunit A"/>
    <property type="match status" value="1"/>
</dbReference>
<keyword evidence="6" id="KW-1185">Reference proteome</keyword>